<protein>
    <recommendedName>
        <fullName evidence="4">DUF1834 family protein</fullName>
    </recommendedName>
</protein>
<proteinExistence type="predicted"/>
<evidence type="ECO:0000256" key="1">
    <source>
        <dbReference type="SAM" id="MobiDB-lite"/>
    </source>
</evidence>
<reference evidence="2 3" key="1">
    <citation type="submission" date="2023-07" db="EMBL/GenBank/DDBJ databases">
        <title>Genomic Encyclopedia of Type Strains, Phase IV (KMG-IV): sequencing the most valuable type-strain genomes for metagenomic binning, comparative biology and taxonomic classification.</title>
        <authorList>
            <person name="Goeker M."/>
        </authorList>
    </citation>
    <scope>NUCLEOTIDE SEQUENCE [LARGE SCALE GENOMIC DNA]</scope>
    <source>
        <strain evidence="2 3">B6-8</strain>
    </source>
</reference>
<dbReference type="RefSeq" id="WP_266350834.1">
    <property type="nucleotide sequence ID" value="NZ_JAPKNG010000006.1"/>
</dbReference>
<keyword evidence="3" id="KW-1185">Reference proteome</keyword>
<evidence type="ECO:0008006" key="4">
    <source>
        <dbReference type="Google" id="ProtNLM"/>
    </source>
</evidence>
<feature type="region of interest" description="Disordered" evidence="1">
    <location>
        <begin position="176"/>
        <end position="195"/>
    </location>
</feature>
<evidence type="ECO:0000313" key="2">
    <source>
        <dbReference type="EMBL" id="MDQ0439961.1"/>
    </source>
</evidence>
<comment type="caution">
    <text evidence="2">The sequence shown here is derived from an EMBL/GenBank/DDBJ whole genome shotgun (WGS) entry which is preliminary data.</text>
</comment>
<accession>A0ABU0HEM7</accession>
<dbReference type="EMBL" id="JAUSVO010000006">
    <property type="protein sequence ID" value="MDQ0439961.1"/>
    <property type="molecule type" value="Genomic_DNA"/>
</dbReference>
<sequence>MTGEIDIVSQLARSVETLLRERFPENRWTIEHVPTPMTIEEFKRLLGVTPWIGIGWQAIEPGATAGRRTPVTIKMQATICLKNEGRSGRLLGDSAAAGLYPAMELARLTLQGRTIADFGTISVTRAGQAYADGYGSLAVAIGVIDFEVPAVLATPLGAGDVSPGFAVLATDWDFAPGEGSPADDPTDIIEPGEPA</sequence>
<organism evidence="2 3">
    <name type="scientific">Kaistia dalseonensis</name>
    <dbReference type="NCBI Taxonomy" id="410840"/>
    <lineage>
        <taxon>Bacteria</taxon>
        <taxon>Pseudomonadati</taxon>
        <taxon>Pseudomonadota</taxon>
        <taxon>Alphaproteobacteria</taxon>
        <taxon>Hyphomicrobiales</taxon>
        <taxon>Kaistiaceae</taxon>
        <taxon>Kaistia</taxon>
    </lineage>
</organism>
<name>A0ABU0HEM7_9HYPH</name>
<evidence type="ECO:0000313" key="3">
    <source>
        <dbReference type="Proteomes" id="UP001241603"/>
    </source>
</evidence>
<dbReference type="Proteomes" id="UP001241603">
    <property type="component" value="Unassembled WGS sequence"/>
</dbReference>
<gene>
    <name evidence="2" type="ORF">QO014_004367</name>
</gene>